<accession>A0A5C1AFF3</accession>
<keyword evidence="2" id="KW-0645">Protease</keyword>
<organism evidence="2 3">
    <name type="scientific">Limnoglobus roseus</name>
    <dbReference type="NCBI Taxonomy" id="2598579"/>
    <lineage>
        <taxon>Bacteria</taxon>
        <taxon>Pseudomonadati</taxon>
        <taxon>Planctomycetota</taxon>
        <taxon>Planctomycetia</taxon>
        <taxon>Gemmatales</taxon>
        <taxon>Gemmataceae</taxon>
        <taxon>Limnoglobus</taxon>
    </lineage>
</organism>
<keyword evidence="2" id="KW-0378">Hydrolase</keyword>
<name>A0A5C1AFF3_9BACT</name>
<dbReference type="KEGG" id="lrs:PX52LOC_04288"/>
<dbReference type="InterPro" id="IPR013784">
    <property type="entry name" value="Carb-bd-like_fold"/>
</dbReference>
<dbReference type="GO" id="GO:0004180">
    <property type="term" value="F:carboxypeptidase activity"/>
    <property type="evidence" value="ECO:0007669"/>
    <property type="project" value="UniProtKB-KW"/>
</dbReference>
<feature type="compositionally biased region" description="Basic and acidic residues" evidence="1">
    <location>
        <begin position="95"/>
        <end position="107"/>
    </location>
</feature>
<dbReference type="RefSeq" id="WP_149111934.1">
    <property type="nucleotide sequence ID" value="NZ_CP042425.1"/>
</dbReference>
<keyword evidence="3" id="KW-1185">Reference proteome</keyword>
<reference evidence="3" key="1">
    <citation type="submission" date="2019-08" db="EMBL/GenBank/DDBJ databases">
        <title>Limnoglobus roseus gen. nov., sp. nov., a novel freshwater planctomycete with a giant genome from the family Gemmataceae.</title>
        <authorList>
            <person name="Kulichevskaya I.S."/>
            <person name="Naumoff D.G."/>
            <person name="Miroshnikov K."/>
            <person name="Ivanova A."/>
            <person name="Philippov D.A."/>
            <person name="Hakobyan A."/>
            <person name="Rijpstra I.C."/>
            <person name="Sinninghe Damste J.S."/>
            <person name="Liesack W."/>
            <person name="Dedysh S.N."/>
        </authorList>
    </citation>
    <scope>NUCLEOTIDE SEQUENCE [LARGE SCALE GENOMIC DNA]</scope>
    <source>
        <strain evidence="3">PX52</strain>
    </source>
</reference>
<dbReference type="GO" id="GO:0030246">
    <property type="term" value="F:carbohydrate binding"/>
    <property type="evidence" value="ECO:0007669"/>
    <property type="project" value="InterPro"/>
</dbReference>
<gene>
    <name evidence="2" type="ORF">PX52LOC_04288</name>
</gene>
<dbReference type="EMBL" id="CP042425">
    <property type="protein sequence ID" value="QEL17305.1"/>
    <property type="molecule type" value="Genomic_DNA"/>
</dbReference>
<feature type="region of interest" description="Disordered" evidence="1">
    <location>
        <begin position="74"/>
        <end position="133"/>
    </location>
</feature>
<sequence length="151" mass="15912">MKPHLLILVAALGVVGCGPSLGTLSGKVCYNGRPVVYGTVVVIDSEGLPHPGTIEPDGRYEVSGLPAGVATICVTSPSPPGTENKLPPGPKGRSQKADAMRTKREDEPTPAAPADVISNWQSIPDRFSDPTQSKLQFTVRRGSNSWDIPLD</sequence>
<dbReference type="OrthoDB" id="280395at2"/>
<keyword evidence="2" id="KW-0121">Carboxypeptidase</keyword>
<dbReference type="AlphaFoldDB" id="A0A5C1AFF3"/>
<proteinExistence type="predicted"/>
<protein>
    <submittedName>
        <fullName evidence="2">Carboxypeptidase regulatory-like domain-containing protein</fullName>
    </submittedName>
</protein>
<dbReference type="SUPFAM" id="SSF49452">
    <property type="entry name" value="Starch-binding domain-like"/>
    <property type="match status" value="1"/>
</dbReference>
<dbReference type="PROSITE" id="PS51257">
    <property type="entry name" value="PROKAR_LIPOPROTEIN"/>
    <property type="match status" value="1"/>
</dbReference>
<evidence type="ECO:0000313" key="3">
    <source>
        <dbReference type="Proteomes" id="UP000324974"/>
    </source>
</evidence>
<evidence type="ECO:0000256" key="1">
    <source>
        <dbReference type="SAM" id="MobiDB-lite"/>
    </source>
</evidence>
<evidence type="ECO:0000313" key="2">
    <source>
        <dbReference type="EMBL" id="QEL17305.1"/>
    </source>
</evidence>
<dbReference type="Proteomes" id="UP000324974">
    <property type="component" value="Chromosome"/>
</dbReference>